<dbReference type="Pfam" id="PF19564">
    <property type="entry name" value="DUF6086"/>
    <property type="match status" value="1"/>
</dbReference>
<dbReference type="InterPro" id="IPR045732">
    <property type="entry name" value="DUF6086"/>
</dbReference>
<dbReference type="AlphaFoldDB" id="A0A7W9KMI1"/>
<comment type="caution">
    <text evidence="1">The sequence shown here is derived from an EMBL/GenBank/DDBJ whole genome shotgun (WGS) entry which is preliminary data.</text>
</comment>
<dbReference type="EMBL" id="JACHIR010000001">
    <property type="protein sequence ID" value="MBB5895304.1"/>
    <property type="molecule type" value="Genomic_DNA"/>
</dbReference>
<dbReference type="Proteomes" id="UP000585638">
    <property type="component" value="Unassembled WGS sequence"/>
</dbReference>
<name>A0A7W9KMI1_9PSEU</name>
<reference evidence="1 2" key="1">
    <citation type="submission" date="2020-08" db="EMBL/GenBank/DDBJ databases">
        <title>Sequencing the genomes of 1000 actinobacteria strains.</title>
        <authorList>
            <person name="Klenk H.-P."/>
        </authorList>
    </citation>
    <scope>NUCLEOTIDE SEQUENCE [LARGE SCALE GENOMIC DNA]</scope>
    <source>
        <strain evidence="1 2">DSM 43851</strain>
    </source>
</reference>
<sequence>MGKLFTVDGREVWSKAQGTSQMFCGQIALLEKYVIQQPSGVVDTGWDEVRIDPPVLRDFLLAAFHHLREVNGSWHMHAMVRGVLQVALELDERASGERLTLPDWFKDITDAPHVCNLGHFEVVGRD</sequence>
<proteinExistence type="predicted"/>
<keyword evidence="2" id="KW-1185">Reference proteome</keyword>
<gene>
    <name evidence="1" type="ORF">BJ998_006500</name>
</gene>
<protein>
    <submittedName>
        <fullName evidence="1">Uncharacterized protein</fullName>
    </submittedName>
</protein>
<evidence type="ECO:0000313" key="1">
    <source>
        <dbReference type="EMBL" id="MBB5895304.1"/>
    </source>
</evidence>
<evidence type="ECO:0000313" key="2">
    <source>
        <dbReference type="Proteomes" id="UP000585638"/>
    </source>
</evidence>
<accession>A0A7W9KMI1</accession>
<organism evidence="1 2">
    <name type="scientific">Kutzneria kofuensis</name>
    <dbReference type="NCBI Taxonomy" id="103725"/>
    <lineage>
        <taxon>Bacteria</taxon>
        <taxon>Bacillati</taxon>
        <taxon>Actinomycetota</taxon>
        <taxon>Actinomycetes</taxon>
        <taxon>Pseudonocardiales</taxon>
        <taxon>Pseudonocardiaceae</taxon>
        <taxon>Kutzneria</taxon>
    </lineage>
</organism>
<dbReference type="RefSeq" id="WP_184867110.1">
    <property type="nucleotide sequence ID" value="NZ_BAAAWY010000080.1"/>
</dbReference>